<sequence length="95" mass="10203">MKEDNSMLIGKVVDNVWATRKDEKLKGLKLMVVEVEGTGEGHGSRKMVAADYIGSGQGDKVIIVTGSSARHIFDAETPVDATIVGIIDSLESEKE</sequence>
<accession>C9MZN5</accession>
<dbReference type="HOGENOM" id="CLU_148498_2_2_0"/>
<dbReference type="Pfam" id="PF03319">
    <property type="entry name" value="EutN_CcmL"/>
    <property type="match status" value="1"/>
</dbReference>
<reference evidence="3 4" key="1">
    <citation type="submission" date="2009-09" db="EMBL/GenBank/DDBJ databases">
        <authorList>
            <person name="Weinstock G."/>
            <person name="Sodergren E."/>
            <person name="Clifton S."/>
            <person name="Fulton L."/>
            <person name="Fulton B."/>
            <person name="Courtney L."/>
            <person name="Fronick C."/>
            <person name="Harrison M."/>
            <person name="Strong C."/>
            <person name="Farmer C."/>
            <person name="Delahaunty K."/>
            <person name="Markovic C."/>
            <person name="Hall O."/>
            <person name="Minx P."/>
            <person name="Tomlinson C."/>
            <person name="Mitreva M."/>
            <person name="Nelson J."/>
            <person name="Hou S."/>
            <person name="Wollam A."/>
            <person name="Pepin K.H."/>
            <person name="Johnson M."/>
            <person name="Bhonagiri V."/>
            <person name="Nash W.E."/>
            <person name="Warren W."/>
            <person name="Chinwalla A."/>
            <person name="Mardis E.R."/>
            <person name="Wilson R.K."/>
        </authorList>
    </citation>
    <scope>NUCLEOTIDE SEQUENCE [LARGE SCALE GENOMIC DNA]</scope>
    <source>
        <strain evidence="3 4">F0254</strain>
    </source>
</reference>
<dbReference type="PANTHER" id="PTHR36539">
    <property type="entry name" value="ETHANOLAMINE UTILIZATION PROTEIN EUTN"/>
    <property type="match status" value="1"/>
</dbReference>
<name>C9MZN5_9FUSO</name>
<evidence type="ECO:0000313" key="3">
    <source>
        <dbReference type="EMBL" id="EEX73862.1"/>
    </source>
</evidence>
<dbReference type="CDD" id="cd01614">
    <property type="entry name" value="EutN_CcmL"/>
    <property type="match status" value="1"/>
</dbReference>
<dbReference type="PANTHER" id="PTHR36539:SF2">
    <property type="entry name" value="ETHANOLAMINE UTILIZATION PROTEIN"/>
    <property type="match status" value="1"/>
</dbReference>
<dbReference type="AlphaFoldDB" id="C9MZN5"/>
<dbReference type="GO" id="GO:0031469">
    <property type="term" value="C:bacterial microcompartment"/>
    <property type="evidence" value="ECO:0007669"/>
    <property type="project" value="UniProtKB-SubCell"/>
</dbReference>
<dbReference type="eggNOG" id="COG4576">
    <property type="taxonomic scope" value="Bacteria"/>
</dbReference>
<comment type="subcellular location">
    <subcellularLocation>
        <location evidence="1">Bacterial microcompartment</location>
    </subcellularLocation>
</comment>
<evidence type="ECO:0000256" key="1">
    <source>
        <dbReference type="ARBA" id="ARBA00024322"/>
    </source>
</evidence>
<evidence type="ECO:0000256" key="2">
    <source>
        <dbReference type="ARBA" id="ARBA00024446"/>
    </source>
</evidence>
<keyword evidence="2" id="KW-1283">Bacterial microcompartment</keyword>
<dbReference type="InterPro" id="IPR004992">
    <property type="entry name" value="EutN_CcmL"/>
</dbReference>
<dbReference type="EMBL" id="ACVB02000024">
    <property type="protein sequence ID" value="EEX73862.1"/>
    <property type="molecule type" value="Genomic_DNA"/>
</dbReference>
<organism evidence="3 4">
    <name type="scientific">Leptotrichia hofstadii F0254</name>
    <dbReference type="NCBI Taxonomy" id="634994"/>
    <lineage>
        <taxon>Bacteria</taxon>
        <taxon>Fusobacteriati</taxon>
        <taxon>Fusobacteriota</taxon>
        <taxon>Fusobacteriia</taxon>
        <taxon>Fusobacteriales</taxon>
        <taxon>Leptotrichiaceae</taxon>
        <taxon>Leptotrichia</taxon>
    </lineage>
</organism>
<dbReference type="Gene3D" id="2.40.50.220">
    <property type="entry name" value="EutN/Ccml"/>
    <property type="match status" value="1"/>
</dbReference>
<gene>
    <name evidence="3" type="ORF">GCWU000323_02005</name>
</gene>
<comment type="caution">
    <text evidence="3">The sequence shown here is derived from an EMBL/GenBank/DDBJ whole genome shotgun (WGS) entry which is preliminary data.</text>
</comment>
<protein>
    <submittedName>
        <fullName evidence="3">Ethanolamine utilization protein EutN/carboxysome structural protein Ccml</fullName>
    </submittedName>
</protein>
<dbReference type="Proteomes" id="UP000006233">
    <property type="component" value="Unassembled WGS sequence"/>
</dbReference>
<dbReference type="InterPro" id="IPR036677">
    <property type="entry name" value="EutN_CcmL_sf"/>
</dbReference>
<dbReference type="PROSITE" id="PS51932">
    <property type="entry name" value="BMV"/>
    <property type="match status" value="1"/>
</dbReference>
<proteinExistence type="predicted"/>
<dbReference type="STRING" id="634994.GCWU000323_02005"/>
<evidence type="ECO:0000313" key="4">
    <source>
        <dbReference type="Proteomes" id="UP000006233"/>
    </source>
</evidence>
<dbReference type="SUPFAM" id="SSF159133">
    <property type="entry name" value="EutN/CcmL-like"/>
    <property type="match status" value="1"/>
</dbReference>